<dbReference type="Pfam" id="PF00296">
    <property type="entry name" value="Bac_luciferase"/>
    <property type="match status" value="1"/>
</dbReference>
<feature type="domain" description="Luciferase-like" evidence="3">
    <location>
        <begin position="20"/>
        <end position="313"/>
    </location>
</feature>
<dbReference type="SUPFAM" id="SSF51679">
    <property type="entry name" value="Bacterial luciferase-like"/>
    <property type="match status" value="1"/>
</dbReference>
<organism evidence="4">
    <name type="scientific">Paenibacillus ihbetae</name>
    <dbReference type="NCBI Taxonomy" id="1870820"/>
    <lineage>
        <taxon>Bacteria</taxon>
        <taxon>Bacillati</taxon>
        <taxon>Bacillota</taxon>
        <taxon>Bacilli</taxon>
        <taxon>Bacillales</taxon>
        <taxon>Paenibacillaceae</taxon>
        <taxon>Paenibacillus</taxon>
    </lineage>
</organism>
<feature type="region of interest" description="Disordered" evidence="2">
    <location>
        <begin position="124"/>
        <end position="145"/>
    </location>
</feature>
<dbReference type="GO" id="GO:0016705">
    <property type="term" value="F:oxidoreductase activity, acting on paired donors, with incorporation or reduction of molecular oxygen"/>
    <property type="evidence" value="ECO:0007669"/>
    <property type="project" value="InterPro"/>
</dbReference>
<protein>
    <submittedName>
        <fullName evidence="4">Luciferase</fullName>
    </submittedName>
</protein>
<dbReference type="PANTHER" id="PTHR30137:SF6">
    <property type="entry name" value="LUCIFERASE-LIKE MONOOXYGENASE"/>
    <property type="match status" value="1"/>
</dbReference>
<dbReference type="KEGG" id="pib:BBD41_15555"/>
<sequence length="347" mass="37760">MSESDLHHTESKTVGDIPISILDLAPITAGSTAAQSLKNTLDLAQHAERWGYNRYWLAEHHNMPGIASSATSVVIGHVAGGTNTIRVGSGGIMLPNHAPLVIAEQFGTLESLYPGRIDLGLGRAPGSDQLTSRALRRGPGSDGQDFPDRLGELRTYFKPISGSSMRVRAIPGEGLDIPIWLLGSSGFSAQLAGQLGLPFSFASHFAPDYLMPALDLYRSTFRPSEELSKPYAMIGVNVICADTDEEAQRLATSPYQQFLNIIRGRTGQLSPPVDSMDDLWNLQEQAIVKRQLSFSAIGSPDTVRAQLEEFQRMTQADEMIVAAAIYDHKARLRSYELLAEAVGLNQR</sequence>
<evidence type="ECO:0000256" key="2">
    <source>
        <dbReference type="SAM" id="MobiDB-lite"/>
    </source>
</evidence>
<dbReference type="InterPro" id="IPR011251">
    <property type="entry name" value="Luciferase-like_dom"/>
</dbReference>
<gene>
    <name evidence="4" type="ORF">BBD41_15555</name>
</gene>
<dbReference type="Gene3D" id="3.20.20.30">
    <property type="entry name" value="Luciferase-like domain"/>
    <property type="match status" value="1"/>
</dbReference>
<comment type="similarity">
    <text evidence="1">To bacterial alkanal monooxygenase alpha and beta chains.</text>
</comment>
<evidence type="ECO:0000313" key="4">
    <source>
        <dbReference type="EMBL" id="ANY73881.1"/>
    </source>
</evidence>
<reference evidence="4" key="1">
    <citation type="submission" date="2016-08" db="EMBL/GenBank/DDBJ databases">
        <title>Complete Genome Seqeunce of Paenibacillus sp. nov. IHBB 9852 from high altitute lake of Indian trans-Himalayas.</title>
        <authorList>
            <person name="Kiran S."/>
            <person name="Swarnkar M.K."/>
            <person name="Rana A."/>
            <person name="Tewari R."/>
            <person name="Gulati A."/>
        </authorList>
    </citation>
    <scope>NUCLEOTIDE SEQUENCE [LARGE SCALE GENOMIC DNA]</scope>
    <source>
        <strain evidence="4">IHBB 9852</strain>
    </source>
</reference>
<dbReference type="PANTHER" id="PTHR30137">
    <property type="entry name" value="LUCIFERASE-LIKE MONOOXYGENASE"/>
    <property type="match status" value="1"/>
</dbReference>
<dbReference type="FunFam" id="3.20.20.30:FF:000002">
    <property type="entry name" value="LLM class flavin-dependent oxidoreductase"/>
    <property type="match status" value="1"/>
</dbReference>
<evidence type="ECO:0000256" key="1">
    <source>
        <dbReference type="ARBA" id="ARBA00007789"/>
    </source>
</evidence>
<dbReference type="AlphaFoldDB" id="A0A1B2E1S4"/>
<dbReference type="GO" id="GO:0005829">
    <property type="term" value="C:cytosol"/>
    <property type="evidence" value="ECO:0007669"/>
    <property type="project" value="TreeGrafter"/>
</dbReference>
<dbReference type="InterPro" id="IPR036661">
    <property type="entry name" value="Luciferase-like_sf"/>
</dbReference>
<proteinExistence type="predicted"/>
<evidence type="ECO:0000259" key="3">
    <source>
        <dbReference type="Pfam" id="PF00296"/>
    </source>
</evidence>
<name>A0A1B2E1S4_9BACL</name>
<accession>A0A1B2E1S4</accession>
<dbReference type="InterPro" id="IPR050766">
    <property type="entry name" value="Bact_Lucif_Oxidored"/>
</dbReference>
<dbReference type="CDD" id="cd00347">
    <property type="entry name" value="Flavin_utilizing_monoxygenases"/>
    <property type="match status" value="1"/>
</dbReference>
<dbReference type="NCBIfam" id="TIGR03558">
    <property type="entry name" value="oxido_grp_1"/>
    <property type="match status" value="1"/>
</dbReference>
<dbReference type="InterPro" id="IPR019949">
    <property type="entry name" value="CmoO-like"/>
</dbReference>
<dbReference type="RefSeq" id="WP_099478136.1">
    <property type="nucleotide sequence ID" value="NZ_CP016809.1"/>
</dbReference>
<dbReference type="EMBL" id="CP016809">
    <property type="protein sequence ID" value="ANY73881.1"/>
    <property type="molecule type" value="Genomic_DNA"/>
</dbReference>